<feature type="compositionally biased region" description="Polar residues" evidence="8">
    <location>
        <begin position="576"/>
        <end position="588"/>
    </location>
</feature>
<feature type="region of interest" description="Disordered" evidence="8">
    <location>
        <begin position="517"/>
        <end position="549"/>
    </location>
</feature>
<dbReference type="CDD" id="cd14017">
    <property type="entry name" value="STKc_TTBK"/>
    <property type="match status" value="1"/>
</dbReference>
<dbReference type="InterPro" id="IPR017441">
    <property type="entry name" value="Protein_kinase_ATP_BS"/>
</dbReference>
<feature type="compositionally biased region" description="Low complexity" evidence="8">
    <location>
        <begin position="473"/>
        <end position="484"/>
    </location>
</feature>
<dbReference type="InterPro" id="IPR000719">
    <property type="entry name" value="Prot_kinase_dom"/>
</dbReference>
<dbReference type="GO" id="GO:0005524">
    <property type="term" value="F:ATP binding"/>
    <property type="evidence" value="ECO:0007669"/>
    <property type="project" value="UniProtKB-UniRule"/>
</dbReference>
<keyword evidence="11" id="KW-1185">Reference proteome</keyword>
<feature type="compositionally biased region" description="Low complexity" evidence="8">
    <location>
        <begin position="518"/>
        <end position="533"/>
    </location>
</feature>
<dbReference type="EMBL" id="CAJFDH010000006">
    <property type="protein sequence ID" value="CAD5230965.1"/>
    <property type="molecule type" value="Genomic_DNA"/>
</dbReference>
<dbReference type="Proteomes" id="UP000783686">
    <property type="component" value="Unassembled WGS sequence"/>
</dbReference>
<evidence type="ECO:0000256" key="8">
    <source>
        <dbReference type="SAM" id="MobiDB-lite"/>
    </source>
</evidence>
<keyword evidence="3 7" id="KW-0547">Nucleotide-binding</keyword>
<dbReference type="GO" id="GO:0015630">
    <property type="term" value="C:microtubule cytoskeleton"/>
    <property type="evidence" value="ECO:0007669"/>
    <property type="project" value="UniProtKB-ARBA"/>
</dbReference>
<keyword evidence="5 7" id="KW-0067">ATP-binding</keyword>
<feature type="region of interest" description="Disordered" evidence="8">
    <location>
        <begin position="769"/>
        <end position="854"/>
    </location>
</feature>
<dbReference type="Gene3D" id="1.10.510.10">
    <property type="entry name" value="Transferase(Phosphotransferase) domain 1"/>
    <property type="match status" value="1"/>
</dbReference>
<dbReference type="EMBL" id="CAJFCW020000006">
    <property type="protein sequence ID" value="CAG9128228.1"/>
    <property type="molecule type" value="Genomic_DNA"/>
</dbReference>
<dbReference type="InterPro" id="IPR047916">
    <property type="entry name" value="TTBK_Asator-like_STKc"/>
</dbReference>
<feature type="region of interest" description="Disordered" evidence="8">
    <location>
        <begin position="707"/>
        <end position="740"/>
    </location>
</feature>
<gene>
    <name evidence="10" type="ORF">BOKJ2_LOCUS14405</name>
</gene>
<feature type="region of interest" description="Disordered" evidence="8">
    <location>
        <begin position="572"/>
        <end position="592"/>
    </location>
</feature>
<evidence type="ECO:0000259" key="9">
    <source>
        <dbReference type="PROSITE" id="PS50011"/>
    </source>
</evidence>
<dbReference type="FunFam" id="1.10.510.10:FF:000481">
    <property type="entry name" value="Asator, isoform D"/>
    <property type="match status" value="1"/>
</dbReference>
<dbReference type="GO" id="GO:0004674">
    <property type="term" value="F:protein serine/threonine kinase activity"/>
    <property type="evidence" value="ECO:0007669"/>
    <property type="project" value="UniProtKB-KW"/>
</dbReference>
<keyword evidence="2" id="KW-0808">Transferase</keyword>
<dbReference type="PANTHER" id="PTHR11909">
    <property type="entry name" value="CASEIN KINASE-RELATED"/>
    <property type="match status" value="1"/>
</dbReference>
<feature type="compositionally biased region" description="Low complexity" evidence="8">
    <location>
        <begin position="307"/>
        <end position="323"/>
    </location>
</feature>
<evidence type="ECO:0000256" key="1">
    <source>
        <dbReference type="ARBA" id="ARBA00022527"/>
    </source>
</evidence>
<feature type="region of interest" description="Disordered" evidence="8">
    <location>
        <begin position="460"/>
        <end position="493"/>
    </location>
</feature>
<name>A0A811LVB4_9BILA</name>
<evidence type="ECO:0000313" key="10">
    <source>
        <dbReference type="EMBL" id="CAD5230965.1"/>
    </source>
</evidence>
<sequence>MTSSSEGEILQSNQIIRERWKIKCKLGGGGFGEIYEALDMQNHNERVAVKVESAKATKQVLKMEVAVLRRLQGKKHACKFYGCGRNERYNYLVMSLQGKNLADLRRESPKQCFSVSTALRLASQILVSIKEIHSIGFLHRDVKPSNFAMGRTSSTMRVVYMLDFGLARLYLNNRGEIRSPRTAAGFRGTVRYAAVSAHKNKEMGRQDDLWSLFYMLVEFLQGALPWRRIKDKDEVGRMKDEADPEKLLEGCPVELLAIPKHLKTLGYPDEPNYSMLESVLWSCMARLSINMDDPYDWEIGYENISGRSKTTSSTTNNGNASTRMRSHTTAVRDVQRDEKNRGMDTQAPITMGEDEDEQTGNYNYKFPALGSMKSSQHEADGHERPKYKRQEFMRPKYGAVSFDVIDAVNARLAAASSAGEVGTRNGPVHLMNRLRIETSVENDPKYYNPVHEKVELTIGQPGNYSTNQLGSTGQNQNVGQNQHGASGTMGNQSAVLSQNGAQNQNSTQNQLGTQSLYGTQSQHGTQHGTQNQNLTPNSMPNSTHNSQNLAYKENNNNEKKSQKSLTLSIGKKYQNGKRNVTPSNTTNAVADDDGIIGKDISQNKGQTIVSKWQDSFDDSVDEENLNGLERSMDGGRSPGPPRYVRSKQIATVQAQTPANGLPSSTTLNGDLAGYLSPRSGRRLITSSKSTAPLLNVSATIQACTPKNQSIVAPSEGKKEKNGQKESSPGSNGGGGLMSHLKGLVNSFNTASSNALGHVRKRSLSRGISLDDARQRQQQQQQLQPTTPNSTATTPTSGLGSASSTSSHNGPHSPSSSRRLTVEEEEREIRRRRRLRRRSDCQGMIPGNRMTDGSISPARALHPAVIYSATPVDAYNRLVNNGVVVSSVRASTGSESPFEERKNSCRKRYPFLSFAPRAMSRS</sequence>
<proteinExistence type="inferred from homology"/>
<evidence type="ECO:0000313" key="11">
    <source>
        <dbReference type="Proteomes" id="UP000614601"/>
    </source>
</evidence>
<dbReference type="PROSITE" id="PS00107">
    <property type="entry name" value="PROTEIN_KINASE_ATP"/>
    <property type="match status" value="1"/>
</dbReference>
<dbReference type="SUPFAM" id="SSF56112">
    <property type="entry name" value="Protein kinase-like (PK-like)"/>
    <property type="match status" value="1"/>
</dbReference>
<evidence type="ECO:0000256" key="2">
    <source>
        <dbReference type="ARBA" id="ARBA00022679"/>
    </source>
</evidence>
<feature type="domain" description="Protein kinase" evidence="9">
    <location>
        <begin position="20"/>
        <end position="280"/>
    </location>
</feature>
<dbReference type="Pfam" id="PF00069">
    <property type="entry name" value="Pkinase"/>
    <property type="match status" value="1"/>
</dbReference>
<dbReference type="SMART" id="SM00220">
    <property type="entry name" value="S_TKc"/>
    <property type="match status" value="1"/>
</dbReference>
<keyword evidence="4" id="KW-0418">Kinase</keyword>
<evidence type="ECO:0000256" key="4">
    <source>
        <dbReference type="ARBA" id="ARBA00022777"/>
    </source>
</evidence>
<dbReference type="InterPro" id="IPR011009">
    <property type="entry name" value="Kinase-like_dom_sf"/>
</dbReference>
<evidence type="ECO:0000256" key="6">
    <source>
        <dbReference type="ARBA" id="ARBA00061588"/>
    </source>
</evidence>
<evidence type="ECO:0000256" key="5">
    <source>
        <dbReference type="ARBA" id="ARBA00022840"/>
    </source>
</evidence>
<dbReference type="FunFam" id="3.30.200.20:FF:000358">
    <property type="entry name" value="Tau tubulin kinase 2b"/>
    <property type="match status" value="1"/>
</dbReference>
<feature type="compositionally biased region" description="Polar residues" evidence="8">
    <location>
        <begin position="460"/>
        <end position="472"/>
    </location>
</feature>
<evidence type="ECO:0000256" key="3">
    <source>
        <dbReference type="ARBA" id="ARBA00022741"/>
    </source>
</evidence>
<feature type="compositionally biased region" description="Polar residues" evidence="8">
    <location>
        <begin position="534"/>
        <end position="549"/>
    </location>
</feature>
<dbReference type="PROSITE" id="PS50011">
    <property type="entry name" value="PROTEIN_KINASE_DOM"/>
    <property type="match status" value="1"/>
</dbReference>
<protein>
    <recommendedName>
        <fullName evidence="9">Protein kinase domain-containing protein</fullName>
    </recommendedName>
</protein>
<evidence type="ECO:0000256" key="7">
    <source>
        <dbReference type="PROSITE-ProRule" id="PRU10141"/>
    </source>
</evidence>
<dbReference type="AlphaFoldDB" id="A0A811LVB4"/>
<comment type="caution">
    <text evidence="10">The sequence shown here is derived from an EMBL/GenBank/DDBJ whole genome shotgun (WGS) entry which is preliminary data.</text>
</comment>
<dbReference type="OrthoDB" id="5979581at2759"/>
<keyword evidence="1" id="KW-0723">Serine/threonine-protein kinase</keyword>
<feature type="binding site" evidence="7">
    <location>
        <position position="50"/>
    </location>
    <ligand>
        <name>ATP</name>
        <dbReference type="ChEBI" id="CHEBI:30616"/>
    </ligand>
</feature>
<feature type="compositionally biased region" description="Low complexity" evidence="8">
    <location>
        <begin position="775"/>
        <end position="818"/>
    </location>
</feature>
<comment type="similarity">
    <text evidence="6">Belongs to the protein kinase superfamily. CK1 Ser/Thr protein kinase family.</text>
</comment>
<dbReference type="Proteomes" id="UP000614601">
    <property type="component" value="Unassembled WGS sequence"/>
</dbReference>
<feature type="region of interest" description="Disordered" evidence="8">
    <location>
        <begin position="307"/>
        <end position="336"/>
    </location>
</feature>
<reference evidence="10" key="1">
    <citation type="submission" date="2020-09" db="EMBL/GenBank/DDBJ databases">
        <authorList>
            <person name="Kikuchi T."/>
        </authorList>
    </citation>
    <scope>NUCLEOTIDE SEQUENCE</scope>
    <source>
        <strain evidence="10">SH1</strain>
    </source>
</reference>
<accession>A0A811LVB4</accession>
<dbReference type="InterPro" id="IPR050235">
    <property type="entry name" value="CK1_Ser-Thr_kinase"/>
</dbReference>
<organism evidence="10 11">
    <name type="scientific">Bursaphelenchus okinawaensis</name>
    <dbReference type="NCBI Taxonomy" id="465554"/>
    <lineage>
        <taxon>Eukaryota</taxon>
        <taxon>Metazoa</taxon>
        <taxon>Ecdysozoa</taxon>
        <taxon>Nematoda</taxon>
        <taxon>Chromadorea</taxon>
        <taxon>Rhabditida</taxon>
        <taxon>Tylenchina</taxon>
        <taxon>Tylenchomorpha</taxon>
        <taxon>Aphelenchoidea</taxon>
        <taxon>Aphelenchoididae</taxon>
        <taxon>Bursaphelenchus</taxon>
    </lineage>
</organism>